<keyword evidence="4" id="KW-0804">Transcription</keyword>
<dbReference type="OrthoDB" id="1849040at2"/>
<dbReference type="InterPro" id="IPR014071">
    <property type="entry name" value="Cu_transp_CopY/TcrY"/>
</dbReference>
<dbReference type="Proteomes" id="UP000442244">
    <property type="component" value="Unassembled WGS sequence"/>
</dbReference>
<evidence type="ECO:0000256" key="4">
    <source>
        <dbReference type="ARBA" id="ARBA00023163"/>
    </source>
</evidence>
<evidence type="ECO:0000256" key="1">
    <source>
        <dbReference type="ARBA" id="ARBA00011046"/>
    </source>
</evidence>
<keyword evidence="6" id="KW-1185">Reference proteome</keyword>
<dbReference type="InterPro" id="IPR036388">
    <property type="entry name" value="WH-like_DNA-bd_sf"/>
</dbReference>
<dbReference type="PIRSF" id="PIRSF019455">
    <property type="entry name" value="CopR_AtkY"/>
    <property type="match status" value="1"/>
</dbReference>
<sequence>MNKILTISEWEIMRVIWTLGEATSNQIIHIMYSKKKWQPSTVKTLLNRILQKGFLKTNGARRNRLYSPTIREHDAMSQTLQTTINSMCSMAIGSALIDLFDDIPLSHSDIVKLQTLLTQKIKNAPETINCDCLPGDCEDCK</sequence>
<evidence type="ECO:0000313" key="5">
    <source>
        <dbReference type="EMBL" id="TYC46223.1"/>
    </source>
</evidence>
<name>A0A6P2CK38_9LACO</name>
<gene>
    <name evidence="5" type="ORF">ESZ47_07025</name>
</gene>
<dbReference type="SUPFAM" id="SSF46785">
    <property type="entry name" value="Winged helix' DNA-binding domain"/>
    <property type="match status" value="1"/>
</dbReference>
<proteinExistence type="inferred from homology"/>
<dbReference type="AlphaFoldDB" id="A0A6P2CK38"/>
<reference evidence="5 6" key="1">
    <citation type="submission" date="2019-01" db="EMBL/GenBank/DDBJ databases">
        <title>Leuconostoc litchii sp. nov., a novel lactic acid bacterium isolated from lychee.</title>
        <authorList>
            <person name="Wang L.-T."/>
        </authorList>
    </citation>
    <scope>NUCLEOTIDE SEQUENCE [LARGE SCALE GENOMIC DNA]</scope>
    <source>
        <strain evidence="5 6">MB7</strain>
    </source>
</reference>
<dbReference type="GO" id="GO:0003677">
    <property type="term" value="F:DNA binding"/>
    <property type="evidence" value="ECO:0007669"/>
    <property type="project" value="UniProtKB-KW"/>
</dbReference>
<dbReference type="EMBL" id="SDGY01000005">
    <property type="protein sequence ID" value="TYC46223.1"/>
    <property type="molecule type" value="Genomic_DNA"/>
</dbReference>
<accession>A0A6P2CK38</accession>
<evidence type="ECO:0000256" key="3">
    <source>
        <dbReference type="ARBA" id="ARBA00023125"/>
    </source>
</evidence>
<evidence type="ECO:0000313" key="6">
    <source>
        <dbReference type="Proteomes" id="UP000442244"/>
    </source>
</evidence>
<evidence type="ECO:0000256" key="2">
    <source>
        <dbReference type="ARBA" id="ARBA00023015"/>
    </source>
</evidence>
<organism evidence="5 6">
    <name type="scientific">Leuconostoc litchii</name>
    <dbReference type="NCBI Taxonomy" id="1981069"/>
    <lineage>
        <taxon>Bacteria</taxon>
        <taxon>Bacillati</taxon>
        <taxon>Bacillota</taxon>
        <taxon>Bacilli</taxon>
        <taxon>Lactobacillales</taxon>
        <taxon>Lactobacillaceae</taxon>
        <taxon>Leuconostoc</taxon>
    </lineage>
</organism>
<comment type="caution">
    <text evidence="5">The sequence shown here is derived from an EMBL/GenBank/DDBJ whole genome shotgun (WGS) entry which is preliminary data.</text>
</comment>
<dbReference type="Pfam" id="PF03965">
    <property type="entry name" value="Penicillinase_R"/>
    <property type="match status" value="1"/>
</dbReference>
<keyword evidence="3" id="KW-0238">DNA-binding</keyword>
<keyword evidence="2" id="KW-0805">Transcription regulation</keyword>
<dbReference type="InterPro" id="IPR036390">
    <property type="entry name" value="WH_DNA-bd_sf"/>
</dbReference>
<dbReference type="RefSeq" id="WP_148606064.1">
    <property type="nucleotide sequence ID" value="NZ_SDGY01000005.1"/>
</dbReference>
<dbReference type="GO" id="GO:0045892">
    <property type="term" value="P:negative regulation of DNA-templated transcription"/>
    <property type="evidence" value="ECO:0007669"/>
    <property type="project" value="InterPro"/>
</dbReference>
<dbReference type="Gene3D" id="1.10.10.10">
    <property type="entry name" value="Winged helix-like DNA-binding domain superfamily/Winged helix DNA-binding domain"/>
    <property type="match status" value="1"/>
</dbReference>
<dbReference type="NCBIfam" id="TIGR02698">
    <property type="entry name" value="CopY_TcrY"/>
    <property type="match status" value="1"/>
</dbReference>
<dbReference type="InterPro" id="IPR005650">
    <property type="entry name" value="BlaI_family"/>
</dbReference>
<protein>
    <submittedName>
        <fullName evidence="5">CopY/TcrY family copper transport repressor</fullName>
    </submittedName>
</protein>
<comment type="similarity">
    <text evidence="1">Belongs to the BlaI transcriptional regulatory family.</text>
</comment>